<comment type="caution">
    <text evidence="3">The sequence shown here is derived from an EMBL/GenBank/DDBJ whole genome shotgun (WGS) entry which is preliminary data.</text>
</comment>
<protein>
    <recommendedName>
        <fullName evidence="2">Phospholipase A2-like domain-containing protein</fullName>
    </recommendedName>
</protein>
<keyword evidence="4" id="KW-1185">Reference proteome</keyword>
<evidence type="ECO:0000259" key="2">
    <source>
        <dbReference type="Pfam" id="PF08398"/>
    </source>
</evidence>
<name>A0AAU9WH38_9CNID</name>
<feature type="coiled-coil region" evidence="1">
    <location>
        <begin position="61"/>
        <end position="88"/>
    </location>
</feature>
<dbReference type="GO" id="GO:0005198">
    <property type="term" value="F:structural molecule activity"/>
    <property type="evidence" value="ECO:0007669"/>
    <property type="project" value="InterPro"/>
</dbReference>
<proteinExistence type="predicted"/>
<dbReference type="AlphaFoldDB" id="A0AAU9WH38"/>
<dbReference type="Proteomes" id="UP001159428">
    <property type="component" value="Unassembled WGS sequence"/>
</dbReference>
<sequence length="334" mass="37927">MINSFKRKVDFLKSILQEKNRKRRMEKLLHASKDQINAVSEFTLNMLKKKIPLSPPNVAKLKKYRVMLRELGKRRNSLRKRRQLLVNQTGGSFWSGMNDASTTFLMVKPDEFRALVDYYKGKITESTLLDKAARVAAEAKLLLEDTSTPAALKEPVVKELLMQERKLTDKLRQIPIAGGVEPPPRDDDGNLMEGLQEGLLKELIKSINMRGQAAAKGGARTVQAKAKRKRQRGGKFDIQKWISKLGVEFHWPGYQYTGPGTKLAKRLKRGDPGINCLDRLAKQHDIDYSKAKSLADKHIADRKMVAGIDKFPGKKSLTEKIVKRIMQAKLKKKL</sequence>
<evidence type="ECO:0000256" key="1">
    <source>
        <dbReference type="SAM" id="Coils"/>
    </source>
</evidence>
<keyword evidence="1" id="KW-0175">Coiled coil</keyword>
<accession>A0AAU9WH38</accession>
<feature type="domain" description="Phospholipase A2-like" evidence="2">
    <location>
        <begin position="248"/>
        <end position="329"/>
    </location>
</feature>
<dbReference type="Pfam" id="PF08398">
    <property type="entry name" value="Phospholip_A2_4"/>
    <property type="match status" value="1"/>
</dbReference>
<evidence type="ECO:0000313" key="4">
    <source>
        <dbReference type="Proteomes" id="UP001159428"/>
    </source>
</evidence>
<dbReference type="InterPro" id="IPR013607">
    <property type="entry name" value="Phospholipase_A2-like"/>
</dbReference>
<reference evidence="3 4" key="1">
    <citation type="submission" date="2022-05" db="EMBL/GenBank/DDBJ databases">
        <authorList>
            <consortium name="Genoscope - CEA"/>
            <person name="William W."/>
        </authorList>
    </citation>
    <scope>NUCLEOTIDE SEQUENCE [LARGE SCALE GENOMIC DNA]</scope>
</reference>
<dbReference type="EMBL" id="CALNXJ010000014">
    <property type="protein sequence ID" value="CAH3114806.1"/>
    <property type="molecule type" value="Genomic_DNA"/>
</dbReference>
<organism evidence="3 4">
    <name type="scientific">Pocillopora meandrina</name>
    <dbReference type="NCBI Taxonomy" id="46732"/>
    <lineage>
        <taxon>Eukaryota</taxon>
        <taxon>Metazoa</taxon>
        <taxon>Cnidaria</taxon>
        <taxon>Anthozoa</taxon>
        <taxon>Hexacorallia</taxon>
        <taxon>Scleractinia</taxon>
        <taxon>Astrocoeniina</taxon>
        <taxon>Pocilloporidae</taxon>
        <taxon>Pocillopora</taxon>
    </lineage>
</organism>
<gene>
    <name evidence="3" type="ORF">PMEA_00005656</name>
</gene>
<evidence type="ECO:0000313" key="3">
    <source>
        <dbReference type="EMBL" id="CAH3114806.1"/>
    </source>
</evidence>